<feature type="domain" description="Glycosyltransferase subfamily 4-like N-terminal" evidence="1">
    <location>
        <begin position="32"/>
        <end position="200"/>
    </location>
</feature>
<dbReference type="GO" id="GO:0016757">
    <property type="term" value="F:glycosyltransferase activity"/>
    <property type="evidence" value="ECO:0007669"/>
    <property type="project" value="UniProtKB-ARBA"/>
</dbReference>
<dbReference type="Gene3D" id="3.40.50.2000">
    <property type="entry name" value="Glycogen Phosphorylase B"/>
    <property type="match status" value="2"/>
</dbReference>
<keyword evidence="2" id="KW-0614">Plasmid</keyword>
<accession>E4PS16</accession>
<name>E4PS16_MARAH</name>
<evidence type="ECO:0000313" key="2">
    <source>
        <dbReference type="EMBL" id="ADQ00051.1"/>
    </source>
</evidence>
<geneLocation type="plasmid" evidence="2 3">
    <name>pHP-187</name>
</geneLocation>
<evidence type="ECO:0000259" key="1">
    <source>
        <dbReference type="Pfam" id="PF13579"/>
    </source>
</evidence>
<reference evidence="3" key="2">
    <citation type="submission" date="2010-02" db="EMBL/GenBank/DDBJ databases">
        <title>Complete genome sequence of Marinobacter adhaerens type strain (HP15).</title>
        <authorList>
            <person name="Gaerdes A.A.M."/>
            <person name="Kaeppel E."/>
            <person name="Shezad A."/>
            <person name="Seebah S."/>
            <person name="Teeling H."/>
            <person name="Yarza P."/>
            <person name="Gloeckner F.O."/>
            <person name="Ullrich M.S."/>
        </authorList>
    </citation>
    <scope>NUCLEOTIDE SEQUENCE [LARGE SCALE GENOMIC DNA]</scope>
    <source>
        <strain evidence="3">DSM 23420 / HP15</strain>
        <plasmid evidence="3">Plasmid pHP-187</plasmid>
    </source>
</reference>
<gene>
    <name evidence="2" type="ordered locus">HP15_p187g54</name>
</gene>
<dbReference type="Proteomes" id="UP000007077">
    <property type="component" value="Plasmid pHP-187"/>
</dbReference>
<reference evidence="2 3" key="1">
    <citation type="journal article" date="2010" name="Stand. Genomic Sci.">
        <title>Complete genome sequence of Marinobacter adhaerens type strain (HP15), a diatom-interacting marine microorganism.</title>
        <authorList>
            <person name="Gardes A."/>
            <person name="Kaeppel E."/>
            <person name="Shehzad A."/>
            <person name="Seebah S."/>
            <person name="Teeling H."/>
            <person name="Yarza P."/>
            <person name="Glockner F.O."/>
            <person name="Grossart H.P."/>
            <person name="Ullrich M.S."/>
        </authorList>
    </citation>
    <scope>NUCLEOTIDE SEQUENCE [LARGE SCALE GENOMIC DNA]</scope>
    <source>
        <strain evidence="3">DSM 23420 / HP15</strain>
        <plasmid evidence="3">Plasmid pHP-187</plasmid>
    </source>
</reference>
<dbReference type="Pfam" id="PF13579">
    <property type="entry name" value="Glyco_trans_4_4"/>
    <property type="match status" value="1"/>
</dbReference>
<protein>
    <recommendedName>
        <fullName evidence="1">Glycosyltransferase subfamily 4-like N-terminal domain-containing protein</fullName>
    </recommendedName>
</protein>
<dbReference type="Pfam" id="PF13692">
    <property type="entry name" value="Glyco_trans_1_4"/>
    <property type="match status" value="1"/>
</dbReference>
<dbReference type="HOGENOM" id="CLU_668683_0_0_6"/>
<organism evidence="2 3">
    <name type="scientific">Marinobacter adhaerens (strain DSM 23420 / HP15)</name>
    <dbReference type="NCBI Taxonomy" id="225937"/>
    <lineage>
        <taxon>Bacteria</taxon>
        <taxon>Pseudomonadati</taxon>
        <taxon>Pseudomonadota</taxon>
        <taxon>Gammaproteobacteria</taxon>
        <taxon>Pseudomonadales</taxon>
        <taxon>Marinobacteraceae</taxon>
        <taxon>Marinobacter</taxon>
    </lineage>
</organism>
<dbReference type="KEGG" id="mad:HP15_p187g54"/>
<dbReference type="EMBL" id="CP001980">
    <property type="protein sequence ID" value="ADQ00051.1"/>
    <property type="molecule type" value="Genomic_DNA"/>
</dbReference>
<sequence length="411" mass="45585">MHVLLVAPSAPPKNSPEAMQVGRFLSSLDPSVKVTLVTTPIVAGWQWEDRSLAVDRPRMNVVELSLPAHRSTQRLLANRRLSFLHNPDSDFWVRWFAGHVLQRLSDTPDVIYSRSGPFSAALLARRLKMMSGKPWLMHLSDPWSDSPYRQLSPRRAAVDRFQEEACFAFADMITLTTEGQADHYRERYPDRAGSIFVTPNMMPVVQPLQTASRPEGPLRLVYTGALYGERDPRALLSALRILHDAEPSGKERIRLDFYGNMAPEMAALINGYPGCVAHGPIPFEEVADVQAKADVLVTVEAGGDNPLLLHFMPSKNLDYIAIGKPILAVTPKGSQTDRLCRAGYGWSFSPDDSPAIAEKLSQLARDFVAGNRIEQCPNLRASPFRALTVTDGIKQKLQGLVAKHDVKGCEL</sequence>
<proteinExistence type="predicted"/>
<dbReference type="PATRIC" id="fig|225937.3.peg.4283"/>
<dbReference type="SUPFAM" id="SSF53756">
    <property type="entry name" value="UDP-Glycosyltransferase/glycogen phosphorylase"/>
    <property type="match status" value="1"/>
</dbReference>
<dbReference type="AlphaFoldDB" id="E4PS16"/>
<evidence type="ECO:0000313" key="3">
    <source>
        <dbReference type="Proteomes" id="UP000007077"/>
    </source>
</evidence>
<dbReference type="CAZy" id="GT4">
    <property type="family name" value="Glycosyltransferase Family 4"/>
</dbReference>
<dbReference type="InterPro" id="IPR028098">
    <property type="entry name" value="Glyco_trans_4-like_N"/>
</dbReference>